<dbReference type="RefSeq" id="WP_020893405.1">
    <property type="nucleotide sequence ID" value="NZ_BJYV01000018.1"/>
</dbReference>
<feature type="modified residue" description="4-aspartylphosphate" evidence="1">
    <location>
        <position position="55"/>
    </location>
</feature>
<dbReference type="SMART" id="SM00448">
    <property type="entry name" value="REC"/>
    <property type="match status" value="1"/>
</dbReference>
<dbReference type="AlphaFoldDB" id="A0A512CFL0"/>
<sequence length="129" mass="14914">MIKIVLIDDDPISIFVTEKLISRNVLEPFKVFSFSSAAAALKDIYKIRPDYLFLDINMPEMNGWDFLETFKPIKKDPEIYILSSSIDELDITKAGQYKKVKNYLTKPLIKQYIKLIFSSQSSKNKNLPS</sequence>
<name>A0A512CFL0_9BACT</name>
<dbReference type="PANTHER" id="PTHR44520">
    <property type="entry name" value="RESPONSE REGULATOR RCP1-RELATED"/>
    <property type="match status" value="1"/>
</dbReference>
<dbReference type="Pfam" id="PF00072">
    <property type="entry name" value="Response_reg"/>
    <property type="match status" value="1"/>
</dbReference>
<evidence type="ECO:0000313" key="3">
    <source>
        <dbReference type="EMBL" id="GEO22850.1"/>
    </source>
</evidence>
<evidence type="ECO:0000256" key="1">
    <source>
        <dbReference type="PROSITE-ProRule" id="PRU00169"/>
    </source>
</evidence>
<dbReference type="EMBL" id="BJYV01000018">
    <property type="protein sequence ID" value="GEO22850.1"/>
    <property type="molecule type" value="Genomic_DNA"/>
</dbReference>
<dbReference type="InterPro" id="IPR052893">
    <property type="entry name" value="TCS_response_regulator"/>
</dbReference>
<dbReference type="Gene3D" id="3.40.50.2300">
    <property type="match status" value="1"/>
</dbReference>
<reference evidence="3 4" key="1">
    <citation type="submission" date="2019-07" db="EMBL/GenBank/DDBJ databases">
        <title>Whole genome shotgun sequence of Cyclobacterium qasimii NBRC 106168.</title>
        <authorList>
            <person name="Hosoyama A."/>
            <person name="Uohara A."/>
            <person name="Ohji S."/>
            <person name="Ichikawa N."/>
        </authorList>
    </citation>
    <scope>NUCLEOTIDE SEQUENCE [LARGE SCALE GENOMIC DNA]</scope>
    <source>
        <strain evidence="3 4">NBRC 106168</strain>
    </source>
</reference>
<comment type="caution">
    <text evidence="3">The sequence shown here is derived from an EMBL/GenBank/DDBJ whole genome shotgun (WGS) entry which is preliminary data.</text>
</comment>
<proteinExistence type="predicted"/>
<keyword evidence="4" id="KW-1185">Reference proteome</keyword>
<protein>
    <submittedName>
        <fullName evidence="3">Response regulator</fullName>
    </submittedName>
</protein>
<dbReference type="SUPFAM" id="SSF52172">
    <property type="entry name" value="CheY-like"/>
    <property type="match status" value="1"/>
</dbReference>
<dbReference type="InterPro" id="IPR001789">
    <property type="entry name" value="Sig_transdc_resp-reg_receiver"/>
</dbReference>
<accession>A0A512CFL0</accession>
<keyword evidence="1" id="KW-0597">Phosphoprotein</keyword>
<dbReference type="Proteomes" id="UP000321301">
    <property type="component" value="Unassembled WGS sequence"/>
</dbReference>
<evidence type="ECO:0000313" key="4">
    <source>
        <dbReference type="Proteomes" id="UP000321301"/>
    </source>
</evidence>
<dbReference type="PANTHER" id="PTHR44520:SF2">
    <property type="entry name" value="RESPONSE REGULATOR RCP1"/>
    <property type="match status" value="1"/>
</dbReference>
<dbReference type="InterPro" id="IPR011006">
    <property type="entry name" value="CheY-like_superfamily"/>
</dbReference>
<evidence type="ECO:0000259" key="2">
    <source>
        <dbReference type="PROSITE" id="PS50110"/>
    </source>
</evidence>
<dbReference type="GO" id="GO:0000160">
    <property type="term" value="P:phosphorelay signal transduction system"/>
    <property type="evidence" value="ECO:0007669"/>
    <property type="project" value="InterPro"/>
</dbReference>
<organism evidence="3 4">
    <name type="scientific">Cyclobacterium qasimii</name>
    <dbReference type="NCBI Taxonomy" id="1350429"/>
    <lineage>
        <taxon>Bacteria</taxon>
        <taxon>Pseudomonadati</taxon>
        <taxon>Bacteroidota</taxon>
        <taxon>Cytophagia</taxon>
        <taxon>Cytophagales</taxon>
        <taxon>Cyclobacteriaceae</taxon>
        <taxon>Cyclobacterium</taxon>
    </lineage>
</organism>
<feature type="domain" description="Response regulatory" evidence="2">
    <location>
        <begin position="3"/>
        <end position="121"/>
    </location>
</feature>
<dbReference type="PROSITE" id="PS50110">
    <property type="entry name" value="RESPONSE_REGULATORY"/>
    <property type="match status" value="1"/>
</dbReference>
<gene>
    <name evidence="3" type="ORF">CQA01_33840</name>
</gene>